<evidence type="ECO:0000259" key="2">
    <source>
        <dbReference type="Pfam" id="PF02721"/>
    </source>
</evidence>
<organism evidence="3 4">
    <name type="scientific">Arachis hypogaea</name>
    <name type="common">Peanut</name>
    <dbReference type="NCBI Taxonomy" id="3818"/>
    <lineage>
        <taxon>Eukaryota</taxon>
        <taxon>Viridiplantae</taxon>
        <taxon>Streptophyta</taxon>
        <taxon>Embryophyta</taxon>
        <taxon>Tracheophyta</taxon>
        <taxon>Spermatophyta</taxon>
        <taxon>Magnoliopsida</taxon>
        <taxon>eudicotyledons</taxon>
        <taxon>Gunneridae</taxon>
        <taxon>Pentapetalae</taxon>
        <taxon>rosids</taxon>
        <taxon>fabids</taxon>
        <taxon>Fabales</taxon>
        <taxon>Fabaceae</taxon>
        <taxon>Papilionoideae</taxon>
        <taxon>50 kb inversion clade</taxon>
        <taxon>dalbergioids sensu lato</taxon>
        <taxon>Dalbergieae</taxon>
        <taxon>Pterocarpus clade</taxon>
        <taxon>Arachis</taxon>
    </lineage>
</organism>
<dbReference type="InterPro" id="IPR012340">
    <property type="entry name" value="NA-bd_OB-fold"/>
</dbReference>
<dbReference type="Gene3D" id="2.40.50.140">
    <property type="entry name" value="Nucleic acid-binding proteins"/>
    <property type="match status" value="2"/>
</dbReference>
<dbReference type="InterPro" id="IPR003871">
    <property type="entry name" value="RFA1B/D_OB_1st"/>
</dbReference>
<evidence type="ECO:0000313" key="3">
    <source>
        <dbReference type="EMBL" id="RYR19852.1"/>
    </source>
</evidence>
<evidence type="ECO:0000256" key="1">
    <source>
        <dbReference type="SAM" id="Phobius"/>
    </source>
</evidence>
<sequence>MDHIVKGQVYRMTNFTVVSNHGSYRATSHEFKLIFLHRITVVSIDEDIIPKTCFNMFPFSELLNMTQDYDFLVDVMGLLTSVGEEKEYAKEKKIEKMIVLELTSKEYVDLVIYGGFSLSFNHIFFVIFCFILLHLLSFSLTMRCALFGDYVNQVNHFLASV</sequence>
<keyword evidence="4" id="KW-1185">Reference proteome</keyword>
<feature type="transmembrane region" description="Helical" evidence="1">
    <location>
        <begin position="110"/>
        <end position="133"/>
    </location>
</feature>
<gene>
    <name evidence="3" type="ORF">Ahy_B03g064744</name>
</gene>
<evidence type="ECO:0000313" key="4">
    <source>
        <dbReference type="Proteomes" id="UP000289738"/>
    </source>
</evidence>
<protein>
    <recommendedName>
        <fullName evidence="2">Replication protein A 70 kDa DNA-binding subunit B/D first OB fold domain-containing protein</fullName>
    </recommendedName>
</protein>
<accession>A0A445A0D5</accession>
<dbReference type="EMBL" id="SDMP01000013">
    <property type="protein sequence ID" value="RYR19852.1"/>
    <property type="molecule type" value="Genomic_DNA"/>
</dbReference>
<reference evidence="3 4" key="1">
    <citation type="submission" date="2019-01" db="EMBL/GenBank/DDBJ databases">
        <title>Sequencing of cultivated peanut Arachis hypogaea provides insights into genome evolution and oil improvement.</title>
        <authorList>
            <person name="Chen X."/>
        </authorList>
    </citation>
    <scope>NUCLEOTIDE SEQUENCE [LARGE SCALE GENOMIC DNA]</scope>
    <source>
        <strain evidence="4">cv. Fuhuasheng</strain>
        <tissue evidence="3">Leaves</tissue>
    </source>
</reference>
<dbReference type="AlphaFoldDB" id="A0A445A0D5"/>
<dbReference type="Pfam" id="PF02721">
    <property type="entry name" value="DUF223"/>
    <property type="match status" value="1"/>
</dbReference>
<comment type="caution">
    <text evidence="3">The sequence shown here is derived from an EMBL/GenBank/DDBJ whole genome shotgun (WGS) entry which is preliminary data.</text>
</comment>
<dbReference type="Proteomes" id="UP000289738">
    <property type="component" value="Chromosome B03"/>
</dbReference>
<feature type="domain" description="Replication protein A 70 kDa DNA-binding subunit B/D first OB fold" evidence="2">
    <location>
        <begin position="2"/>
        <end position="42"/>
    </location>
</feature>
<name>A0A445A0D5_ARAHY</name>
<keyword evidence="1" id="KW-0472">Membrane</keyword>
<keyword evidence="1" id="KW-1133">Transmembrane helix</keyword>
<keyword evidence="1" id="KW-0812">Transmembrane</keyword>
<proteinExistence type="predicted"/>